<evidence type="ECO:0000313" key="3">
    <source>
        <dbReference type="Proteomes" id="UP000325787"/>
    </source>
</evidence>
<name>A0A5Q0H2A9_SACSY</name>
<feature type="region of interest" description="Disordered" evidence="1">
    <location>
        <begin position="298"/>
        <end position="333"/>
    </location>
</feature>
<feature type="compositionally biased region" description="Low complexity" evidence="1">
    <location>
        <begin position="309"/>
        <end position="318"/>
    </location>
</feature>
<feature type="compositionally biased region" description="Low complexity" evidence="1">
    <location>
        <begin position="52"/>
        <end position="82"/>
    </location>
</feature>
<feature type="compositionally biased region" description="Pro residues" evidence="1">
    <location>
        <begin position="1"/>
        <end position="17"/>
    </location>
</feature>
<protein>
    <submittedName>
        <fullName evidence="2">Uncharacterized protein</fullName>
    </submittedName>
</protein>
<dbReference type="EMBL" id="CP034550">
    <property type="protein sequence ID" value="QFZ20387.1"/>
    <property type="molecule type" value="Genomic_DNA"/>
</dbReference>
<dbReference type="AlphaFoldDB" id="A0A5Q0H2A9"/>
<dbReference type="Proteomes" id="UP000325787">
    <property type="component" value="Chromosome"/>
</dbReference>
<gene>
    <name evidence="2" type="ORF">EKG83_25855</name>
</gene>
<keyword evidence="3" id="KW-1185">Reference proteome</keyword>
<organism evidence="2 3">
    <name type="scientific">Saccharothrix syringae</name>
    <name type="common">Nocardiopsis syringae</name>
    <dbReference type="NCBI Taxonomy" id="103733"/>
    <lineage>
        <taxon>Bacteria</taxon>
        <taxon>Bacillati</taxon>
        <taxon>Actinomycetota</taxon>
        <taxon>Actinomycetes</taxon>
        <taxon>Pseudonocardiales</taxon>
        <taxon>Pseudonocardiaceae</taxon>
        <taxon>Saccharothrix</taxon>
    </lineage>
</organism>
<reference evidence="3" key="1">
    <citation type="journal article" date="2021" name="Curr. Microbiol.">
        <title>Complete genome of nocamycin-producing strain Saccharothrix syringae NRRL B-16468 reveals the biosynthetic potential for secondary metabolites.</title>
        <authorList>
            <person name="Mo X."/>
            <person name="Yang S."/>
        </authorList>
    </citation>
    <scope>NUCLEOTIDE SEQUENCE [LARGE SCALE GENOMIC DNA]</scope>
    <source>
        <strain evidence="3">ATCC 51364 / DSM 43886 / JCM 6844 / KCTC 9398 / NBRC 14523 / NRRL B-16468 / INA 2240</strain>
    </source>
</reference>
<evidence type="ECO:0000256" key="1">
    <source>
        <dbReference type="SAM" id="MobiDB-lite"/>
    </source>
</evidence>
<dbReference type="KEGG" id="ssyi:EKG83_25855"/>
<sequence>MTIPPATPPTAPPPPHSEPSVTHNRNHDGCSHIVLQVGAIHGDVTIHTAAPTSHDATSTATRTSARQRHTPAAAAPMTTTPPADEHTTPLPTLPRILSSATTTATAPSTPEFRGSPHLPYTAFYDIAFRESDSPDGVQGVPTPTVPRHQAIDRVSVHRGPYSQALLRWLSCLAPTPIPLTLIDTEILATSPAFAGLTRADLSTGLEALAKAKLITLLTVRPTRSTAPAIPCLLLHHTDRPPLTRLDPSLAPDTYIDLCCTALDIALAHARHHTPFSHAHLATLLPHHQHLARYLHTQTSPARDHPTPSLPTHHPSTNHSLERRRGSALGQQRR</sequence>
<feature type="region of interest" description="Disordered" evidence="1">
    <location>
        <begin position="1"/>
        <end position="28"/>
    </location>
</feature>
<evidence type="ECO:0000313" key="2">
    <source>
        <dbReference type="EMBL" id="QFZ20387.1"/>
    </source>
</evidence>
<feature type="region of interest" description="Disordered" evidence="1">
    <location>
        <begin position="49"/>
        <end position="93"/>
    </location>
</feature>
<accession>A0A5Q0H2A9</accession>
<dbReference type="RefSeq" id="WP_153278398.1">
    <property type="nucleotide sequence ID" value="NZ_CP034550.1"/>
</dbReference>
<proteinExistence type="predicted"/>